<keyword evidence="2" id="KW-0732">Signal</keyword>
<feature type="compositionally biased region" description="Low complexity" evidence="1">
    <location>
        <begin position="160"/>
        <end position="202"/>
    </location>
</feature>
<feature type="signal peptide" evidence="2">
    <location>
        <begin position="1"/>
        <end position="16"/>
    </location>
</feature>
<evidence type="ECO:0008006" key="5">
    <source>
        <dbReference type="Google" id="ProtNLM"/>
    </source>
</evidence>
<protein>
    <recommendedName>
        <fullName evidence="5">Ubiquitin 3 binding protein But2 C-terminal domain-containing protein</fullName>
    </recommendedName>
</protein>
<sequence>MKFTTTTLLFTTAALAKVHNETVVSSAQSVSFAPDGAWGAFNPLVPLVNCPTDTLVQAANPIGDAQTLNASVSYSFTGSAAYLQLVTGPNTCTGTFTLDGSDVPFTTTPAEKMGCTTVAGKAGLDASKQHTAKVSMSQGSQDGCMFLFAGFIVTLDGAPSSSSSSSSSSPGTGTGTTATVGPTDTVISTTSTGTDSSAPTATETDTGAASRIQLSTPLFVAALLFLAQ</sequence>
<evidence type="ECO:0000313" key="4">
    <source>
        <dbReference type="Proteomes" id="UP000077266"/>
    </source>
</evidence>
<reference evidence="3 4" key="1">
    <citation type="journal article" date="2016" name="Mol. Biol. Evol.">
        <title>Comparative Genomics of Early-Diverging Mushroom-Forming Fungi Provides Insights into the Origins of Lignocellulose Decay Capabilities.</title>
        <authorList>
            <person name="Nagy L.G."/>
            <person name="Riley R."/>
            <person name="Tritt A."/>
            <person name="Adam C."/>
            <person name="Daum C."/>
            <person name="Floudas D."/>
            <person name="Sun H."/>
            <person name="Yadav J.S."/>
            <person name="Pangilinan J."/>
            <person name="Larsson K.H."/>
            <person name="Matsuura K."/>
            <person name="Barry K."/>
            <person name="Labutti K."/>
            <person name="Kuo R."/>
            <person name="Ohm R.A."/>
            <person name="Bhattacharya S.S."/>
            <person name="Shirouzu T."/>
            <person name="Yoshinaga Y."/>
            <person name="Martin F.M."/>
            <person name="Grigoriev I.V."/>
            <person name="Hibbett D.S."/>
        </authorList>
    </citation>
    <scope>NUCLEOTIDE SEQUENCE [LARGE SCALE GENOMIC DNA]</scope>
    <source>
        <strain evidence="3 4">HHB12029</strain>
    </source>
</reference>
<proteinExistence type="predicted"/>
<feature type="chain" id="PRO_5007861373" description="Ubiquitin 3 binding protein But2 C-terminal domain-containing protein" evidence="2">
    <location>
        <begin position="17"/>
        <end position="228"/>
    </location>
</feature>
<name>A0A165L4C1_EXIGL</name>
<accession>A0A165L4C1</accession>
<feature type="region of interest" description="Disordered" evidence="1">
    <location>
        <begin position="160"/>
        <end position="208"/>
    </location>
</feature>
<evidence type="ECO:0000256" key="2">
    <source>
        <dbReference type="SAM" id="SignalP"/>
    </source>
</evidence>
<dbReference type="InParanoid" id="A0A165L4C1"/>
<dbReference type="OrthoDB" id="10560501at2759"/>
<dbReference type="Proteomes" id="UP000077266">
    <property type="component" value="Unassembled WGS sequence"/>
</dbReference>
<gene>
    <name evidence="3" type="ORF">EXIGLDRAFT_832898</name>
</gene>
<evidence type="ECO:0000256" key="1">
    <source>
        <dbReference type="SAM" id="MobiDB-lite"/>
    </source>
</evidence>
<dbReference type="AlphaFoldDB" id="A0A165L4C1"/>
<dbReference type="Gene3D" id="2.60.120.260">
    <property type="entry name" value="Galactose-binding domain-like"/>
    <property type="match status" value="1"/>
</dbReference>
<keyword evidence="4" id="KW-1185">Reference proteome</keyword>
<evidence type="ECO:0000313" key="3">
    <source>
        <dbReference type="EMBL" id="KZV97328.1"/>
    </source>
</evidence>
<dbReference type="EMBL" id="KV425931">
    <property type="protein sequence ID" value="KZV97328.1"/>
    <property type="molecule type" value="Genomic_DNA"/>
</dbReference>
<organism evidence="3 4">
    <name type="scientific">Exidia glandulosa HHB12029</name>
    <dbReference type="NCBI Taxonomy" id="1314781"/>
    <lineage>
        <taxon>Eukaryota</taxon>
        <taxon>Fungi</taxon>
        <taxon>Dikarya</taxon>
        <taxon>Basidiomycota</taxon>
        <taxon>Agaricomycotina</taxon>
        <taxon>Agaricomycetes</taxon>
        <taxon>Auriculariales</taxon>
        <taxon>Exidiaceae</taxon>
        <taxon>Exidia</taxon>
    </lineage>
</organism>